<reference evidence="1" key="1">
    <citation type="journal article" date="2023" name="Mol. Biol. Evol.">
        <title>Third-Generation Sequencing Reveals the Adaptive Role of the Epigenome in Three Deep-Sea Polychaetes.</title>
        <authorList>
            <person name="Perez M."/>
            <person name="Aroh O."/>
            <person name="Sun Y."/>
            <person name="Lan Y."/>
            <person name="Juniper S.K."/>
            <person name="Young C.R."/>
            <person name="Angers B."/>
            <person name="Qian P.Y."/>
        </authorList>
    </citation>
    <scope>NUCLEOTIDE SEQUENCE</scope>
    <source>
        <strain evidence="1">R07B-5</strain>
    </source>
</reference>
<gene>
    <name evidence="1" type="ORF">NP493_1090g00054</name>
</gene>
<accession>A0AAD9KGG9</accession>
<proteinExistence type="predicted"/>
<evidence type="ECO:0000313" key="2">
    <source>
        <dbReference type="Proteomes" id="UP001209878"/>
    </source>
</evidence>
<dbReference type="AlphaFoldDB" id="A0AAD9KGG9"/>
<evidence type="ECO:0000313" key="1">
    <source>
        <dbReference type="EMBL" id="KAK2171229.1"/>
    </source>
</evidence>
<comment type="caution">
    <text evidence="1">The sequence shown here is derived from an EMBL/GenBank/DDBJ whole genome shotgun (WGS) entry which is preliminary data.</text>
</comment>
<organism evidence="1 2">
    <name type="scientific">Ridgeia piscesae</name>
    <name type="common">Tubeworm</name>
    <dbReference type="NCBI Taxonomy" id="27915"/>
    <lineage>
        <taxon>Eukaryota</taxon>
        <taxon>Metazoa</taxon>
        <taxon>Spiralia</taxon>
        <taxon>Lophotrochozoa</taxon>
        <taxon>Annelida</taxon>
        <taxon>Polychaeta</taxon>
        <taxon>Sedentaria</taxon>
        <taxon>Canalipalpata</taxon>
        <taxon>Sabellida</taxon>
        <taxon>Siboglinidae</taxon>
        <taxon>Ridgeia</taxon>
    </lineage>
</organism>
<dbReference type="EMBL" id="JAODUO010001089">
    <property type="protein sequence ID" value="KAK2171229.1"/>
    <property type="molecule type" value="Genomic_DNA"/>
</dbReference>
<keyword evidence="2" id="KW-1185">Reference proteome</keyword>
<name>A0AAD9KGG9_RIDPI</name>
<sequence length="28" mass="3203">MDEVMIQIMDVLHEDYISLVPTEGVILV</sequence>
<protein>
    <submittedName>
        <fullName evidence="1">Uncharacterized protein</fullName>
    </submittedName>
</protein>
<dbReference type="Proteomes" id="UP001209878">
    <property type="component" value="Unassembled WGS sequence"/>
</dbReference>